<evidence type="ECO:0000313" key="6">
    <source>
        <dbReference type="Proteomes" id="UP000681594"/>
    </source>
</evidence>
<evidence type="ECO:0000256" key="1">
    <source>
        <dbReference type="ARBA" id="ARBA00022603"/>
    </source>
</evidence>
<organism evidence="5 6">
    <name type="scientific">Pararoseomonas baculiformis</name>
    <dbReference type="NCBI Taxonomy" id="2820812"/>
    <lineage>
        <taxon>Bacteria</taxon>
        <taxon>Pseudomonadati</taxon>
        <taxon>Pseudomonadota</taxon>
        <taxon>Alphaproteobacteria</taxon>
        <taxon>Acetobacterales</taxon>
        <taxon>Acetobacteraceae</taxon>
        <taxon>Pararoseomonas</taxon>
    </lineage>
</organism>
<dbReference type="PROSITE" id="PS50970">
    <property type="entry name" value="HCY"/>
    <property type="match status" value="1"/>
</dbReference>
<accession>A0ABS4AGN7</accession>
<comment type="caution">
    <text evidence="5">The sequence shown here is derived from an EMBL/GenBank/DDBJ whole genome shotgun (WGS) entry which is preliminary data.</text>
</comment>
<feature type="binding site" evidence="3">
    <location>
        <position position="295"/>
    </location>
    <ligand>
        <name>Zn(2+)</name>
        <dbReference type="ChEBI" id="CHEBI:29105"/>
    </ligand>
</feature>
<keyword evidence="6" id="KW-1185">Reference proteome</keyword>
<dbReference type="Pfam" id="PF02574">
    <property type="entry name" value="S-methyl_trans"/>
    <property type="match status" value="1"/>
</dbReference>
<feature type="binding site" evidence="3">
    <location>
        <position position="226"/>
    </location>
    <ligand>
        <name>Zn(2+)</name>
        <dbReference type="ChEBI" id="CHEBI:29105"/>
    </ligand>
</feature>
<dbReference type="SUPFAM" id="SSF82282">
    <property type="entry name" value="Homocysteine S-methyltransferase"/>
    <property type="match status" value="1"/>
</dbReference>
<keyword evidence="2 3" id="KW-0808">Transferase</keyword>
<gene>
    <name evidence="5" type="ORF">J8J14_15515</name>
</gene>
<feature type="domain" description="Hcy-binding" evidence="4">
    <location>
        <begin position="4"/>
        <end position="310"/>
    </location>
</feature>
<feature type="binding site" evidence="3">
    <location>
        <position position="296"/>
    </location>
    <ligand>
        <name>Zn(2+)</name>
        <dbReference type="ChEBI" id="CHEBI:29105"/>
    </ligand>
</feature>
<keyword evidence="1 3" id="KW-0489">Methyltransferase</keyword>
<protein>
    <submittedName>
        <fullName evidence="5">Homocysteine S-methyltransferase family protein</fullName>
    </submittedName>
</protein>
<evidence type="ECO:0000256" key="3">
    <source>
        <dbReference type="PROSITE-ProRule" id="PRU00333"/>
    </source>
</evidence>
<keyword evidence="3" id="KW-0862">Zinc</keyword>
<dbReference type="PANTHER" id="PTHR11103">
    <property type="entry name" value="SLR1189 PROTEIN"/>
    <property type="match status" value="1"/>
</dbReference>
<dbReference type="Gene3D" id="3.20.20.330">
    <property type="entry name" value="Homocysteine-binding-like domain"/>
    <property type="match status" value="1"/>
</dbReference>
<dbReference type="Proteomes" id="UP000681594">
    <property type="component" value="Unassembled WGS sequence"/>
</dbReference>
<evidence type="ECO:0000256" key="2">
    <source>
        <dbReference type="ARBA" id="ARBA00022679"/>
    </source>
</evidence>
<comment type="cofactor">
    <cofactor evidence="3">
        <name>Zn(2+)</name>
        <dbReference type="ChEBI" id="CHEBI:29105"/>
    </cofactor>
</comment>
<dbReference type="InterPro" id="IPR036589">
    <property type="entry name" value="HCY_dom_sf"/>
</dbReference>
<name>A0ABS4AGN7_9PROT</name>
<proteinExistence type="predicted"/>
<dbReference type="RefSeq" id="WP_209380448.1">
    <property type="nucleotide sequence ID" value="NZ_JAGIZB010000014.1"/>
</dbReference>
<dbReference type="InterPro" id="IPR003726">
    <property type="entry name" value="HCY_dom"/>
</dbReference>
<sequence length="313" mass="34048">MARYRDSLPQLGGETFLTDGGLETTLIFHEGLELPEFAAFVLLETEEGRRQLRGYLEPYLRIAREKGLGFVLDTPTWRANPDWGAKLGYDAAGLRRINMAAVRELIALRETWETPGAPLVVSGAIGPRGDGYKAGRSGIEEAERYHAPQIAAFAEADADMVGAFTLTGTDEAAGIARAAAAQGMPCSISFTVETDGRLVDGTSLRDAIATVDAETGASPAYYLINCAHPTHFELALEPGEPWMERIRGIRANASAKSHAELDESDSLDIGDPEDLARRYRALRDRLPRLRLLGGCCGTDHRHVRAICEAWLPA</sequence>
<dbReference type="EMBL" id="JAGIZB010000014">
    <property type="protein sequence ID" value="MBP0446181.1"/>
    <property type="molecule type" value="Genomic_DNA"/>
</dbReference>
<keyword evidence="3" id="KW-0479">Metal-binding</keyword>
<dbReference type="PANTHER" id="PTHR11103:SF18">
    <property type="entry name" value="SLR1189 PROTEIN"/>
    <property type="match status" value="1"/>
</dbReference>
<reference evidence="5 6" key="1">
    <citation type="submission" date="2021-03" db="EMBL/GenBank/DDBJ databases">
        <authorList>
            <person name="So Y."/>
        </authorList>
    </citation>
    <scope>NUCLEOTIDE SEQUENCE [LARGE SCALE GENOMIC DNA]</scope>
    <source>
        <strain evidence="5 6">SSH11</strain>
    </source>
</reference>
<evidence type="ECO:0000313" key="5">
    <source>
        <dbReference type="EMBL" id="MBP0446181.1"/>
    </source>
</evidence>
<evidence type="ECO:0000259" key="4">
    <source>
        <dbReference type="PROSITE" id="PS50970"/>
    </source>
</evidence>